<comment type="caution">
    <text evidence="2">The sequence shown here is derived from an EMBL/GenBank/DDBJ whole genome shotgun (WGS) entry which is preliminary data.</text>
</comment>
<gene>
    <name evidence="2" type="ORF">C8P65_102171</name>
</gene>
<keyword evidence="1" id="KW-1133">Transmembrane helix</keyword>
<dbReference type="AlphaFoldDB" id="A0A2T5XXF0"/>
<feature type="transmembrane region" description="Helical" evidence="1">
    <location>
        <begin position="43"/>
        <end position="69"/>
    </location>
</feature>
<evidence type="ECO:0000313" key="2">
    <source>
        <dbReference type="EMBL" id="PTX08129.1"/>
    </source>
</evidence>
<dbReference type="GeneID" id="84580141"/>
<dbReference type="RefSeq" id="WP_107781430.1">
    <property type="nucleotide sequence ID" value="NZ_CAMURD010000027.1"/>
</dbReference>
<evidence type="ECO:0000313" key="3">
    <source>
        <dbReference type="Proteomes" id="UP000243985"/>
    </source>
</evidence>
<keyword evidence="1" id="KW-0812">Transmembrane</keyword>
<dbReference type="EMBL" id="QBKG01000002">
    <property type="protein sequence ID" value="PTX08129.1"/>
    <property type="molecule type" value="Genomic_DNA"/>
</dbReference>
<evidence type="ECO:0000256" key="1">
    <source>
        <dbReference type="SAM" id="Phobius"/>
    </source>
</evidence>
<name>A0A2T5XXF0_9FLAO</name>
<organism evidence="2 3">
    <name type="scientific">Capnocytophaga leadbetteri</name>
    <dbReference type="NCBI Taxonomy" id="327575"/>
    <lineage>
        <taxon>Bacteria</taxon>
        <taxon>Pseudomonadati</taxon>
        <taxon>Bacteroidota</taxon>
        <taxon>Flavobacteriia</taxon>
        <taxon>Flavobacteriales</taxon>
        <taxon>Flavobacteriaceae</taxon>
        <taxon>Capnocytophaga</taxon>
    </lineage>
</organism>
<protein>
    <submittedName>
        <fullName evidence="2">Putative superfamily III holin-X</fullName>
    </submittedName>
</protein>
<proteinExistence type="predicted"/>
<sequence>MSFHSIKESFEEVPTKATDALDAQVAYYKLFLFRFIAQSSTGLITFFIVAFACLLMLFFISIAAAYAVGEAVDSIAWGFVIVGAFYIVVAAGVFFFRRVLIVKPLLRKLSEIYFKAAPDDDDEE</sequence>
<keyword evidence="1" id="KW-0472">Membrane</keyword>
<dbReference type="Proteomes" id="UP000243985">
    <property type="component" value="Unassembled WGS sequence"/>
</dbReference>
<feature type="transmembrane region" description="Helical" evidence="1">
    <location>
        <begin position="75"/>
        <end position="96"/>
    </location>
</feature>
<reference evidence="2 3" key="1">
    <citation type="submission" date="2018-04" db="EMBL/GenBank/DDBJ databases">
        <title>Genomic Encyclopedia of Archaeal and Bacterial Type Strains, Phase II (KMG-II): from individual species to whole genera.</title>
        <authorList>
            <person name="Goeker M."/>
        </authorList>
    </citation>
    <scope>NUCLEOTIDE SEQUENCE [LARGE SCALE GENOMIC DNA]</scope>
    <source>
        <strain evidence="2 3">DSM 22902</strain>
    </source>
</reference>
<accession>A0A2T5XXF0</accession>